<evidence type="ECO:0000256" key="1">
    <source>
        <dbReference type="ARBA" id="ARBA00023172"/>
    </source>
</evidence>
<dbReference type="SUPFAM" id="SSF56349">
    <property type="entry name" value="DNA breaking-rejoining enzymes"/>
    <property type="match status" value="1"/>
</dbReference>
<dbReference type="InterPro" id="IPR002104">
    <property type="entry name" value="Integrase_catalytic"/>
</dbReference>
<keyword evidence="1" id="KW-0233">DNA recombination</keyword>
<evidence type="ECO:0000259" key="2">
    <source>
        <dbReference type="PROSITE" id="PS51898"/>
    </source>
</evidence>
<evidence type="ECO:0000313" key="3">
    <source>
        <dbReference type="EMBL" id="GAI08894.1"/>
    </source>
</evidence>
<reference evidence="3" key="1">
    <citation type="journal article" date="2014" name="Front. Microbiol.">
        <title>High frequency of phylogenetically diverse reductive dehalogenase-homologous genes in deep subseafloor sedimentary metagenomes.</title>
        <authorList>
            <person name="Kawai M."/>
            <person name="Futagami T."/>
            <person name="Toyoda A."/>
            <person name="Takaki Y."/>
            <person name="Nishi S."/>
            <person name="Hori S."/>
            <person name="Arai W."/>
            <person name="Tsubouchi T."/>
            <person name="Morono Y."/>
            <person name="Uchiyama I."/>
            <person name="Ito T."/>
            <person name="Fujiyama A."/>
            <person name="Inagaki F."/>
            <person name="Takami H."/>
        </authorList>
    </citation>
    <scope>NUCLEOTIDE SEQUENCE</scope>
    <source>
        <strain evidence="3">Expedition CK06-06</strain>
    </source>
</reference>
<dbReference type="InterPro" id="IPR011010">
    <property type="entry name" value="DNA_brk_join_enz"/>
</dbReference>
<name>X1MR86_9ZZZZ</name>
<comment type="caution">
    <text evidence="3">The sequence shown here is derived from an EMBL/GenBank/DDBJ whole genome shotgun (WGS) entry which is preliminary data.</text>
</comment>
<gene>
    <name evidence="3" type="ORF">S06H3_19788</name>
</gene>
<dbReference type="PROSITE" id="PS51898">
    <property type="entry name" value="TYR_RECOMBINASE"/>
    <property type="match status" value="1"/>
</dbReference>
<dbReference type="GO" id="GO:0015074">
    <property type="term" value="P:DNA integration"/>
    <property type="evidence" value="ECO:0007669"/>
    <property type="project" value="InterPro"/>
</dbReference>
<sequence length="118" mass="13459">MKTYLNPSEVALLEEAATNLRDKLVIRLLFHLGCRITEALALTVEDVDSERGIVTIKHLKASMKLSWAKCRQRLGKSHAFCPKCGRKVAKAQAERQEHRRQRMLPVDATTLGMLREYV</sequence>
<dbReference type="Pfam" id="PF00589">
    <property type="entry name" value="Phage_integrase"/>
    <property type="match status" value="1"/>
</dbReference>
<proteinExistence type="predicted"/>
<dbReference type="GO" id="GO:0003677">
    <property type="term" value="F:DNA binding"/>
    <property type="evidence" value="ECO:0007669"/>
    <property type="project" value="InterPro"/>
</dbReference>
<dbReference type="Gene3D" id="1.10.443.10">
    <property type="entry name" value="Intergrase catalytic core"/>
    <property type="match status" value="1"/>
</dbReference>
<accession>X1MR86</accession>
<organism evidence="3">
    <name type="scientific">marine sediment metagenome</name>
    <dbReference type="NCBI Taxonomy" id="412755"/>
    <lineage>
        <taxon>unclassified sequences</taxon>
        <taxon>metagenomes</taxon>
        <taxon>ecological metagenomes</taxon>
    </lineage>
</organism>
<dbReference type="GO" id="GO:0006310">
    <property type="term" value="P:DNA recombination"/>
    <property type="evidence" value="ECO:0007669"/>
    <property type="project" value="UniProtKB-KW"/>
</dbReference>
<feature type="domain" description="Tyr recombinase" evidence="2">
    <location>
        <begin position="1"/>
        <end position="118"/>
    </location>
</feature>
<dbReference type="AlphaFoldDB" id="X1MR86"/>
<dbReference type="InterPro" id="IPR013762">
    <property type="entry name" value="Integrase-like_cat_sf"/>
</dbReference>
<protein>
    <recommendedName>
        <fullName evidence="2">Tyr recombinase domain-containing protein</fullName>
    </recommendedName>
</protein>
<dbReference type="EMBL" id="BARV01010169">
    <property type="protein sequence ID" value="GAI08894.1"/>
    <property type="molecule type" value="Genomic_DNA"/>
</dbReference>